<accession>A0ABQ8U710</accession>
<protein>
    <submittedName>
        <fullName evidence="2">Uncharacterized protein</fullName>
    </submittedName>
</protein>
<gene>
    <name evidence="2" type="ORF">PAPYR_12506</name>
</gene>
<dbReference type="Proteomes" id="UP001141327">
    <property type="component" value="Unassembled WGS sequence"/>
</dbReference>
<keyword evidence="3" id="KW-1185">Reference proteome</keyword>
<feature type="region of interest" description="Disordered" evidence="1">
    <location>
        <begin position="16"/>
        <end position="49"/>
    </location>
</feature>
<proteinExistence type="predicted"/>
<sequence>MVDFIAEYVPKGIHREFIPPKPKKASQTPPAKESRTASIRSCHHTDSDSGCKVGVCSGIRASSMLSITTTAKAFRTTRQWQTTPSTTIGAGPLCPAAIPIRARHPSGSCSRAARAVPVKTVSVVPLDSGDPGPPS</sequence>
<evidence type="ECO:0000256" key="1">
    <source>
        <dbReference type="SAM" id="MobiDB-lite"/>
    </source>
</evidence>
<comment type="caution">
    <text evidence="2">The sequence shown here is derived from an EMBL/GenBank/DDBJ whole genome shotgun (WGS) entry which is preliminary data.</text>
</comment>
<reference evidence="2" key="1">
    <citation type="journal article" date="2022" name="bioRxiv">
        <title>Genomics of Preaxostyla Flagellates Illuminates Evolutionary Transitions and the Path Towards Mitochondrial Loss.</title>
        <authorList>
            <person name="Novak L.V.F."/>
            <person name="Treitli S.C."/>
            <person name="Pyrih J."/>
            <person name="Halakuc P."/>
            <person name="Pipaliya S.V."/>
            <person name="Vacek V."/>
            <person name="Brzon O."/>
            <person name="Soukal P."/>
            <person name="Eme L."/>
            <person name="Dacks J.B."/>
            <person name="Karnkowska A."/>
            <person name="Elias M."/>
            <person name="Hampl V."/>
        </authorList>
    </citation>
    <scope>NUCLEOTIDE SEQUENCE</scope>
    <source>
        <strain evidence="2">RCP-MX</strain>
    </source>
</reference>
<dbReference type="EMBL" id="JAPMOS010000313">
    <property type="protein sequence ID" value="KAJ4453124.1"/>
    <property type="molecule type" value="Genomic_DNA"/>
</dbReference>
<evidence type="ECO:0000313" key="2">
    <source>
        <dbReference type="EMBL" id="KAJ4453124.1"/>
    </source>
</evidence>
<name>A0ABQ8U710_9EUKA</name>
<organism evidence="2 3">
    <name type="scientific">Paratrimastix pyriformis</name>
    <dbReference type="NCBI Taxonomy" id="342808"/>
    <lineage>
        <taxon>Eukaryota</taxon>
        <taxon>Metamonada</taxon>
        <taxon>Preaxostyla</taxon>
        <taxon>Paratrimastigidae</taxon>
        <taxon>Paratrimastix</taxon>
    </lineage>
</organism>
<evidence type="ECO:0000313" key="3">
    <source>
        <dbReference type="Proteomes" id="UP001141327"/>
    </source>
</evidence>